<accession>A0A0L0HV16</accession>
<dbReference type="EMBL" id="KQ257450">
    <property type="protein sequence ID" value="KND05186.1"/>
    <property type="molecule type" value="Genomic_DNA"/>
</dbReference>
<gene>
    <name evidence="1" type="ORF">SPPG_00850</name>
</gene>
<sequence>MYVIIEPHYRDDLPHDEELLRDGESVYDPRDARRRGRLIMRILSDSIVESKRSCPDECDYAHHRGADGSPLRRDWYVILKVEDPDDNVRSYESPDLAGMLEWGRATRLRDLNASSLHAVKTPTIAYAKAGTRDECISFTYTTCLPYALILLKQVCMPGHHINLYLPDDSHRNGYRIQVICHPDGMGPTSLAREDTILGDRLGICNGYHSSLASMLSIAVVEHPNLDDTEGYGFAWVSLKDEGTMVKFFADTISRAWYLYRRDKYMLESKSPWWLASLDRTTPSRGVRGGAEVVACEGCMCMRDVTLLTAEDVVLARSPTRSARLRDMHRKGCENIDELAEESIPLLELCVRLRPVTGEYNPAENPITEYVMPYMEIANKQVHDHMLLKNVELLLGRYTHKKYGYTFRFMT</sequence>
<name>A0A0L0HV16_SPIPD</name>
<evidence type="ECO:0000313" key="2">
    <source>
        <dbReference type="Proteomes" id="UP000053201"/>
    </source>
</evidence>
<proteinExistence type="predicted"/>
<dbReference type="Proteomes" id="UP000053201">
    <property type="component" value="Unassembled WGS sequence"/>
</dbReference>
<dbReference type="GeneID" id="27684555"/>
<protein>
    <submittedName>
        <fullName evidence="1">Uncharacterized protein</fullName>
    </submittedName>
</protein>
<organism evidence="1 2">
    <name type="scientific">Spizellomyces punctatus (strain DAOM BR117)</name>
    <dbReference type="NCBI Taxonomy" id="645134"/>
    <lineage>
        <taxon>Eukaryota</taxon>
        <taxon>Fungi</taxon>
        <taxon>Fungi incertae sedis</taxon>
        <taxon>Chytridiomycota</taxon>
        <taxon>Chytridiomycota incertae sedis</taxon>
        <taxon>Chytridiomycetes</taxon>
        <taxon>Spizellomycetales</taxon>
        <taxon>Spizellomycetaceae</taxon>
        <taxon>Spizellomyces</taxon>
    </lineage>
</organism>
<keyword evidence="2" id="KW-1185">Reference proteome</keyword>
<dbReference type="VEuPathDB" id="FungiDB:SPPG_00850"/>
<reference evidence="1 2" key="1">
    <citation type="submission" date="2009-08" db="EMBL/GenBank/DDBJ databases">
        <title>The Genome Sequence of Spizellomyces punctatus strain DAOM BR117.</title>
        <authorList>
            <consortium name="The Broad Institute Genome Sequencing Platform"/>
            <person name="Russ C."/>
            <person name="Cuomo C."/>
            <person name="Shea T."/>
            <person name="Young S.K."/>
            <person name="Zeng Q."/>
            <person name="Koehrsen M."/>
            <person name="Haas B."/>
            <person name="Borodovsky M."/>
            <person name="Guigo R."/>
            <person name="Alvarado L."/>
            <person name="Berlin A."/>
            <person name="Bochicchio J."/>
            <person name="Borenstein D."/>
            <person name="Chapman S."/>
            <person name="Chen Z."/>
            <person name="Engels R."/>
            <person name="Freedman E."/>
            <person name="Gellesch M."/>
            <person name="Goldberg J."/>
            <person name="Griggs A."/>
            <person name="Gujja S."/>
            <person name="Heiman D."/>
            <person name="Hepburn T."/>
            <person name="Howarth C."/>
            <person name="Jen D."/>
            <person name="Larson L."/>
            <person name="Lewis B."/>
            <person name="Mehta T."/>
            <person name="Park D."/>
            <person name="Pearson M."/>
            <person name="Roberts A."/>
            <person name="Saif S."/>
            <person name="Shenoy N."/>
            <person name="Sisk P."/>
            <person name="Stolte C."/>
            <person name="Sykes S."/>
            <person name="Thomson T."/>
            <person name="Walk T."/>
            <person name="White J."/>
            <person name="Yandava C."/>
            <person name="Burger G."/>
            <person name="Gray M.W."/>
            <person name="Holland P.W.H."/>
            <person name="King N."/>
            <person name="Lang F.B.F."/>
            <person name="Roger A.J."/>
            <person name="Ruiz-Trillo I."/>
            <person name="Lander E."/>
            <person name="Nusbaum C."/>
        </authorList>
    </citation>
    <scope>NUCLEOTIDE SEQUENCE [LARGE SCALE GENOMIC DNA]</scope>
    <source>
        <strain evidence="1 2">DAOM BR117</strain>
    </source>
</reference>
<dbReference type="AlphaFoldDB" id="A0A0L0HV16"/>
<evidence type="ECO:0000313" key="1">
    <source>
        <dbReference type="EMBL" id="KND05186.1"/>
    </source>
</evidence>
<dbReference type="RefSeq" id="XP_016613225.1">
    <property type="nucleotide sequence ID" value="XM_016749181.1"/>
</dbReference>
<dbReference type="InParanoid" id="A0A0L0HV16"/>